<evidence type="ECO:0000256" key="2">
    <source>
        <dbReference type="SAM" id="Phobius"/>
    </source>
</evidence>
<keyword evidence="2" id="KW-0812">Transmembrane</keyword>
<feature type="region of interest" description="Disordered" evidence="1">
    <location>
        <begin position="1"/>
        <end position="22"/>
    </location>
</feature>
<gene>
    <name evidence="3" type="ORF">EJK80_10455</name>
</gene>
<organism evidence="3 4">
    <name type="scientific">Corynebacterium phoceense</name>
    <dbReference type="NCBI Taxonomy" id="1686286"/>
    <lineage>
        <taxon>Bacteria</taxon>
        <taxon>Bacillati</taxon>
        <taxon>Actinomycetota</taxon>
        <taxon>Actinomycetes</taxon>
        <taxon>Mycobacteriales</taxon>
        <taxon>Corynebacteriaceae</taxon>
        <taxon>Corynebacterium</taxon>
    </lineage>
</organism>
<dbReference type="STRING" id="1686286.GCA_900092335_01370"/>
<accession>A0A540R527</accession>
<dbReference type="AlphaFoldDB" id="A0A540R527"/>
<feature type="compositionally biased region" description="Polar residues" evidence="1">
    <location>
        <begin position="1"/>
        <end position="10"/>
    </location>
</feature>
<dbReference type="GeneID" id="79852602"/>
<evidence type="ECO:0000313" key="3">
    <source>
        <dbReference type="EMBL" id="TQE42806.1"/>
    </source>
</evidence>
<evidence type="ECO:0000256" key="1">
    <source>
        <dbReference type="SAM" id="MobiDB-lite"/>
    </source>
</evidence>
<name>A0A540R527_9CORY</name>
<keyword evidence="2" id="KW-0472">Membrane</keyword>
<dbReference type="Proteomes" id="UP000318080">
    <property type="component" value="Unassembled WGS sequence"/>
</dbReference>
<keyword evidence="2" id="KW-1133">Transmembrane helix</keyword>
<dbReference type="EMBL" id="VHIR01000017">
    <property type="protein sequence ID" value="TQE42806.1"/>
    <property type="molecule type" value="Genomic_DNA"/>
</dbReference>
<protein>
    <submittedName>
        <fullName evidence="3">DUF4307 domain-containing protein</fullName>
    </submittedName>
</protein>
<comment type="caution">
    <text evidence="3">The sequence shown here is derived from an EMBL/GenBank/DDBJ whole genome shotgun (WGS) entry which is preliminary data.</text>
</comment>
<dbReference type="Pfam" id="PF14155">
    <property type="entry name" value="DUF4307"/>
    <property type="match status" value="1"/>
</dbReference>
<sequence>MSTSDGGQSRRSARYAERTNHESREDSFNITSKAIALVFVAVIIATIFYGFRYFQSREQTNAEISMVTQQIISDDTTRVWADITRSRPEEAAYCILVAYDYEKVEVGRREIALAPDGKESIRVSVDVPTNARAVAGGVYGCSSLVPPYLDTENPQYNVES</sequence>
<dbReference type="RefSeq" id="WP_066491338.1">
    <property type="nucleotide sequence ID" value="NZ_JADPQA010000002.1"/>
</dbReference>
<feature type="transmembrane region" description="Helical" evidence="2">
    <location>
        <begin position="34"/>
        <end position="51"/>
    </location>
</feature>
<reference evidence="3 4" key="1">
    <citation type="submission" date="2019-06" db="EMBL/GenBank/DDBJ databases">
        <title>Draft genome of C. phoceense Strain 272.</title>
        <authorList>
            <person name="Pacheco L.G.C."/>
            <person name="Barberis C.M."/>
            <person name="Almuzara M.N."/>
            <person name="Traglia G.M."/>
            <person name="Santos C.S."/>
            <person name="Rocha D.J.P.G."/>
            <person name="Aguiar E.R.G.R."/>
            <person name="Vay C.A."/>
        </authorList>
    </citation>
    <scope>NUCLEOTIDE SEQUENCE [LARGE SCALE GENOMIC DNA]</scope>
    <source>
        <strain evidence="3 4">272</strain>
    </source>
</reference>
<proteinExistence type="predicted"/>
<keyword evidence="4" id="KW-1185">Reference proteome</keyword>
<evidence type="ECO:0000313" key="4">
    <source>
        <dbReference type="Proteomes" id="UP000318080"/>
    </source>
</evidence>
<dbReference type="InterPro" id="IPR025443">
    <property type="entry name" value="DUF4307"/>
</dbReference>